<dbReference type="GO" id="GO:0004557">
    <property type="term" value="F:alpha-galactosidase activity"/>
    <property type="evidence" value="ECO:0007669"/>
    <property type="project" value="UniProtKB-EC"/>
</dbReference>
<keyword evidence="4 8" id="KW-0732">Signal</keyword>
<keyword evidence="7" id="KW-1015">Disulfide bond</keyword>
<gene>
    <name evidence="10" type="ORF">QTJ16_006772</name>
</gene>
<dbReference type="Proteomes" id="UP001285354">
    <property type="component" value="Unassembled WGS sequence"/>
</dbReference>
<dbReference type="FunFam" id="3.20.20.70:FF:000197">
    <property type="entry name" value="Alpha-galactosidase"/>
    <property type="match status" value="1"/>
</dbReference>
<organism evidence="10 11">
    <name type="scientific">Diplocarpon rosae</name>
    <dbReference type="NCBI Taxonomy" id="946125"/>
    <lineage>
        <taxon>Eukaryota</taxon>
        <taxon>Fungi</taxon>
        <taxon>Dikarya</taxon>
        <taxon>Ascomycota</taxon>
        <taxon>Pezizomycotina</taxon>
        <taxon>Leotiomycetes</taxon>
        <taxon>Helotiales</taxon>
        <taxon>Drepanopezizaceae</taxon>
        <taxon>Diplocarpon</taxon>
    </lineage>
</organism>
<dbReference type="InterPro" id="IPR013785">
    <property type="entry name" value="Aldolase_TIM"/>
</dbReference>
<evidence type="ECO:0000256" key="4">
    <source>
        <dbReference type="ARBA" id="ARBA00022729"/>
    </source>
</evidence>
<dbReference type="Gene3D" id="2.60.40.1180">
    <property type="entry name" value="Golgi alpha-mannosidase II"/>
    <property type="match status" value="1"/>
</dbReference>
<evidence type="ECO:0000256" key="1">
    <source>
        <dbReference type="ARBA" id="ARBA00001255"/>
    </source>
</evidence>
<dbReference type="SUPFAM" id="SSF51445">
    <property type="entry name" value="(Trans)glycosidases"/>
    <property type="match status" value="1"/>
</dbReference>
<dbReference type="InterPro" id="IPR002241">
    <property type="entry name" value="Glyco_hydro_27"/>
</dbReference>
<accession>A0AAD9WBH5</accession>
<reference evidence="10" key="1">
    <citation type="submission" date="2023-06" db="EMBL/GenBank/DDBJ databases">
        <title>Draft genome of Marssonina rosae.</title>
        <authorList>
            <person name="Cheng Q."/>
        </authorList>
    </citation>
    <scope>NUCLEOTIDE SEQUENCE</scope>
    <source>
        <strain evidence="10">R4</strain>
    </source>
</reference>
<feature type="domain" description="Alpha galactosidase C-terminal" evidence="9">
    <location>
        <begin position="310"/>
        <end position="383"/>
    </location>
</feature>
<comment type="caution">
    <text evidence="10">The sequence shown here is derived from an EMBL/GenBank/DDBJ whole genome shotgun (WGS) entry which is preliminary data.</text>
</comment>
<dbReference type="PRINTS" id="PR00740">
    <property type="entry name" value="GLHYDRLASE27"/>
</dbReference>
<dbReference type="PANTHER" id="PTHR11452">
    <property type="entry name" value="ALPHA-GALACTOSIDASE/ALPHA-N-ACETYLGALACTOSAMINIDASE"/>
    <property type="match status" value="1"/>
</dbReference>
<dbReference type="CDD" id="cd14792">
    <property type="entry name" value="GH27"/>
    <property type="match status" value="1"/>
</dbReference>
<evidence type="ECO:0000313" key="11">
    <source>
        <dbReference type="Proteomes" id="UP001285354"/>
    </source>
</evidence>
<dbReference type="EC" id="3.2.1.22" evidence="3 7"/>
<feature type="signal peptide" evidence="8">
    <location>
        <begin position="1"/>
        <end position="17"/>
    </location>
</feature>
<evidence type="ECO:0000256" key="5">
    <source>
        <dbReference type="ARBA" id="ARBA00022801"/>
    </source>
</evidence>
<dbReference type="InterPro" id="IPR013780">
    <property type="entry name" value="Glyco_hydro_b"/>
</dbReference>
<feature type="chain" id="PRO_5041973830" description="Alpha-galactosidase" evidence="8">
    <location>
        <begin position="18"/>
        <end position="624"/>
    </location>
</feature>
<comment type="similarity">
    <text evidence="2 7">Belongs to the glycosyl hydrolase 27 family.</text>
</comment>
<dbReference type="InterPro" id="IPR041233">
    <property type="entry name" value="Melibiase_C"/>
</dbReference>
<dbReference type="PANTHER" id="PTHR11452:SF75">
    <property type="entry name" value="ALPHA-GALACTOSIDASE MEL1"/>
    <property type="match status" value="1"/>
</dbReference>
<evidence type="ECO:0000256" key="2">
    <source>
        <dbReference type="ARBA" id="ARBA00009743"/>
    </source>
</evidence>
<comment type="catalytic activity">
    <reaction evidence="1 7">
        <text>Hydrolysis of terminal, non-reducing alpha-D-galactose residues in alpha-D-galactosides, including galactose oligosaccharides, galactomannans and galactolipids.</text>
        <dbReference type="EC" id="3.2.1.22"/>
    </reaction>
</comment>
<evidence type="ECO:0000313" key="10">
    <source>
        <dbReference type="EMBL" id="KAK2624138.1"/>
    </source>
</evidence>
<protein>
    <recommendedName>
        <fullName evidence="3 7">Alpha-galactosidase</fullName>
        <ecNumber evidence="3 7">3.2.1.22</ecNumber>
    </recommendedName>
    <alternativeName>
        <fullName evidence="7">Melibiase</fullName>
    </alternativeName>
</protein>
<evidence type="ECO:0000259" key="9">
    <source>
        <dbReference type="Pfam" id="PF17801"/>
    </source>
</evidence>
<dbReference type="GO" id="GO:0005975">
    <property type="term" value="P:carbohydrate metabolic process"/>
    <property type="evidence" value="ECO:0007669"/>
    <property type="project" value="InterPro"/>
</dbReference>
<evidence type="ECO:0000256" key="8">
    <source>
        <dbReference type="SAM" id="SignalP"/>
    </source>
</evidence>
<dbReference type="InterPro" id="IPR017853">
    <property type="entry name" value="GH"/>
</dbReference>
<dbReference type="EMBL" id="JAUBYV010000011">
    <property type="protein sequence ID" value="KAK2624138.1"/>
    <property type="molecule type" value="Genomic_DNA"/>
</dbReference>
<keyword evidence="6 7" id="KW-0326">Glycosidase</keyword>
<evidence type="ECO:0000256" key="6">
    <source>
        <dbReference type="ARBA" id="ARBA00023295"/>
    </source>
</evidence>
<keyword evidence="5 7" id="KW-0378">Hydrolase</keyword>
<name>A0AAD9WBH5_9HELO</name>
<evidence type="ECO:0000256" key="7">
    <source>
        <dbReference type="RuleBase" id="RU361168"/>
    </source>
</evidence>
<sequence>MSFLLFFSVLAGVPVSGTLVPRLENGLALTPPLGWNSYNHYSCSPNETIVRSNAQALVDLGLKDLGYHFVTVDCGWTLPDRSADGTLQWNPDRFPQGGGKELGDYLHGLGLGFGVYSDAGIKMCMNGEPEQAGSLYDNCYSEASSGYPNVDYAPTVPPSDRYANMSAAVAATNRSIIFQICDWGVDFPSAWAPDLGNSWRITNDIIPAYRTIPRILNQAVPQTSFASPGRWLDLDMLEVGNGYLTIPEEQTHFSTWAIIKSPLIIGAALKDTYRAISADSLSILKNRDVIGFNQDALGVAASFRRRWPEKGYEMWAGPLGGGRTVVAVVNLKDEERELTLDLPDAGVQRAGWLKDIWNEASAGGILTSYTASVKAHGTILLELGNTTAAGAYSADDAVVSGASYTGTLTFTASPKAADITVNGASYTLPAETTSLSFPLSLTAFNNNTISLSSASPPKSLVITLPESTLYAASLFTPSSSARLANCNTGLCAPVGSKLTLLSPTGLGTLNVKTPPAAVGGNKYVNVLFANNDIAFATAWDFGTNTRNLTISVNSIVTRIEVPLSGKSSELFAPGGGWEDTGVFGVLLPGWKGGEGENVVVVGNQGAEGALVEWGPDFIGLEVWW</sequence>
<proteinExistence type="inferred from homology"/>
<dbReference type="AlphaFoldDB" id="A0AAD9WBH5"/>
<evidence type="ECO:0000256" key="3">
    <source>
        <dbReference type="ARBA" id="ARBA00012755"/>
    </source>
</evidence>
<dbReference type="Pfam" id="PF16499">
    <property type="entry name" value="Melibiase_2"/>
    <property type="match status" value="1"/>
</dbReference>
<keyword evidence="11" id="KW-1185">Reference proteome</keyword>
<dbReference type="Pfam" id="PF17801">
    <property type="entry name" value="Melibiase_C"/>
    <property type="match status" value="1"/>
</dbReference>
<dbReference type="SUPFAM" id="SSF51011">
    <property type="entry name" value="Glycosyl hydrolase domain"/>
    <property type="match status" value="1"/>
</dbReference>
<dbReference type="Gene3D" id="3.20.20.70">
    <property type="entry name" value="Aldolase class I"/>
    <property type="match status" value="1"/>
</dbReference>